<gene>
    <name evidence="2" type="ordered locus">Shell_0111</name>
</gene>
<dbReference type="eggNOG" id="arCOG04025">
    <property type="taxonomic scope" value="Archaea"/>
</dbReference>
<keyword evidence="3" id="KW-1185">Reference proteome</keyword>
<reference evidence="2 3" key="2">
    <citation type="journal article" date="2011" name="Stand. Genomic Sci.">
        <title>Complete genome sequence of Staphylothermus hellenicus P8.</title>
        <authorList>
            <person name="Anderson I."/>
            <person name="Wirth R."/>
            <person name="Lucas S."/>
            <person name="Copeland A."/>
            <person name="Lapidus A."/>
            <person name="Cheng J.F."/>
            <person name="Goodwin L."/>
            <person name="Pitluck S."/>
            <person name="Davenport K."/>
            <person name="Detter J.C."/>
            <person name="Han C."/>
            <person name="Tapia R."/>
            <person name="Land M."/>
            <person name="Hauser L."/>
            <person name="Pati A."/>
            <person name="Mikhailova N."/>
            <person name="Woyke T."/>
            <person name="Klenk H.P."/>
            <person name="Kyrpides N."/>
            <person name="Ivanova N."/>
        </authorList>
    </citation>
    <scope>NUCLEOTIDE SEQUENCE [LARGE SCALE GENOMIC DNA]</scope>
    <source>
        <strain evidence="3">DSM 12710 / JCM 10830 / BK20S6-10-b1 / P8</strain>
    </source>
</reference>
<dbReference type="HOGENOM" id="CLU_404733_0_0_2"/>
<proteinExistence type="predicted"/>
<dbReference type="AlphaFoldDB" id="D7DAR1"/>
<dbReference type="KEGG" id="shc:Shell_0111"/>
<accession>D7DAR1</accession>
<dbReference type="OrthoDB" id="101847at2157"/>
<dbReference type="eggNOG" id="arCOG04362">
    <property type="taxonomic scope" value="Archaea"/>
</dbReference>
<organism evidence="2 3">
    <name type="scientific">Staphylothermus hellenicus (strain DSM 12710 / JCM 10830 / BK20S6-10-b1 / P8)</name>
    <dbReference type="NCBI Taxonomy" id="591019"/>
    <lineage>
        <taxon>Archaea</taxon>
        <taxon>Thermoproteota</taxon>
        <taxon>Thermoprotei</taxon>
        <taxon>Desulfurococcales</taxon>
        <taxon>Desulfurococcaceae</taxon>
        <taxon>Staphylothermus</taxon>
    </lineage>
</organism>
<evidence type="ECO:0000313" key="2">
    <source>
        <dbReference type="EMBL" id="ADI31258.1"/>
    </source>
</evidence>
<sequence length="679" mass="78350">MGKDIGSKLGRGRKHIHIDLGEATISEHKRVVKEDLKKTGIGLEKEAEAKDTGTATRSTRPRIPRPPIIRSEPVSPSVKTEPQVIFPKVTLSGKQKAILYILYHLFREKNFKDALSRMNSVLEYEPEDILHNIIYLENQNLIKIDADKIVFTDKGEILARSIAVDNSIINKIKELKYKIPEASSIAIPQIIRKTLDKHIYQISPEILREELIVPTIPKIQLSTLILSTINKNITSIFISTSIYKDKNIVIPHIPRITYGKIATISMNKNIPPLNHEVEKKSLVKTIEKAKETVRVKKWRLPPSLLTMLFKPIKKYNVKGLISVKPDRPVIIVAIKSPDEEYIFTLLSILREIYRMKVGGLPLSRYVSAKRTKYIAEEEMMRQGLIKVIDDSTADFLEFFGISKIKDFDKINLDSLKDRLIELSVGGLSFLIFYIDENKKDQLLGYLLSIRDRIAPAKIIIVQPRKLNSELKRELARASWGFVDPSEPLLKDTLDKNFRLREEEFYNKLENIATKQEYAELVRESVEDEEGLESFESPLHYQLKVFVVYYLMKKLKIPEEDIETEAEVVKGVIPDIYVKSKRLAIEIETFYGTGLSPWRKLERTIEKYKKNNVTNEVWIIIPPLQTMLYLKDLIHKVKRLKEKGYGFIKLYTVNISKKKLIPIKEIPVKLSRLFSKQAQV</sequence>
<dbReference type="EMBL" id="CP002051">
    <property type="protein sequence ID" value="ADI31258.1"/>
    <property type="molecule type" value="Genomic_DNA"/>
</dbReference>
<name>D7DAR1_STAHD</name>
<dbReference type="STRING" id="591019.Shell_0111"/>
<dbReference type="RefSeq" id="WP_013142456.1">
    <property type="nucleotide sequence ID" value="NC_014205.1"/>
</dbReference>
<evidence type="ECO:0000313" key="3">
    <source>
        <dbReference type="Proteomes" id="UP000002573"/>
    </source>
</evidence>
<dbReference type="Proteomes" id="UP000002573">
    <property type="component" value="Chromosome"/>
</dbReference>
<feature type="region of interest" description="Disordered" evidence="1">
    <location>
        <begin position="44"/>
        <end position="75"/>
    </location>
</feature>
<dbReference type="GeneID" id="9233400"/>
<protein>
    <submittedName>
        <fullName evidence="2">Uncharacterized protein</fullName>
    </submittedName>
</protein>
<evidence type="ECO:0000256" key="1">
    <source>
        <dbReference type="SAM" id="MobiDB-lite"/>
    </source>
</evidence>
<reference evidence="3" key="1">
    <citation type="submission" date="2010-05" db="EMBL/GenBank/DDBJ databases">
        <title>Complete sequence of Staphylothermus hellenicus DSM 12710.</title>
        <authorList>
            <consortium name="US DOE Joint Genome Institute"/>
            <person name="Lucas S."/>
            <person name="Copeland A."/>
            <person name="Lapidus A."/>
            <person name="Cheng J.-F."/>
            <person name="Bruce D."/>
            <person name="Goodwin L."/>
            <person name="Pitluck S."/>
            <person name="Davenport K."/>
            <person name="Detter J.C."/>
            <person name="Han C."/>
            <person name="Tapia R."/>
            <person name="Larimer F."/>
            <person name="Land M."/>
            <person name="Hauser L."/>
            <person name="Kyrpides N."/>
            <person name="Mikhailova N."/>
            <person name="Anderson I.J."/>
            <person name="Woyke T."/>
        </authorList>
    </citation>
    <scope>NUCLEOTIDE SEQUENCE [LARGE SCALE GENOMIC DNA]</scope>
    <source>
        <strain evidence="3">DSM 12710 / JCM 10830 / BK20S6-10-b1 / P8</strain>
    </source>
</reference>